<keyword evidence="2" id="KW-1185">Reference proteome</keyword>
<dbReference type="Pfam" id="PF19895">
    <property type="entry name" value="DUF6368"/>
    <property type="match status" value="1"/>
</dbReference>
<dbReference type="Proteomes" id="UP000239203">
    <property type="component" value="Unassembled WGS sequence"/>
</dbReference>
<dbReference type="RefSeq" id="WP_146108196.1">
    <property type="nucleotide sequence ID" value="NZ_CP154825.1"/>
</dbReference>
<proteinExistence type="predicted"/>
<dbReference type="OrthoDB" id="4169843at2"/>
<organism evidence="1 2">
    <name type="scientific">Actinokineospora auranticolor</name>
    <dbReference type="NCBI Taxonomy" id="155976"/>
    <lineage>
        <taxon>Bacteria</taxon>
        <taxon>Bacillati</taxon>
        <taxon>Actinomycetota</taxon>
        <taxon>Actinomycetes</taxon>
        <taxon>Pseudonocardiales</taxon>
        <taxon>Pseudonocardiaceae</taxon>
        <taxon>Actinokineospora</taxon>
    </lineage>
</organism>
<dbReference type="InterPro" id="IPR045948">
    <property type="entry name" value="DUF6368"/>
</dbReference>
<gene>
    <name evidence="1" type="ORF">CLV40_113171</name>
</gene>
<protein>
    <submittedName>
        <fullName evidence="1">Uncharacterized protein</fullName>
    </submittedName>
</protein>
<accession>A0A2S6GKD9</accession>
<dbReference type="AlphaFoldDB" id="A0A2S6GKD9"/>
<dbReference type="EMBL" id="PTIX01000013">
    <property type="protein sequence ID" value="PPK65687.1"/>
    <property type="molecule type" value="Genomic_DNA"/>
</dbReference>
<sequence>MGPSVGLWVHRPYSVDDLLCWMETFCDFATGGDFRWRGDHSSHLSSMNIEDDTEYFDDEIDHTVVRAERPHSCLTIGAYSSAKVNHHVVARVAVALAFRLDALIDFDGLLPAAAATVGAGNS</sequence>
<name>A0A2S6GKD9_9PSEU</name>
<evidence type="ECO:0000313" key="2">
    <source>
        <dbReference type="Proteomes" id="UP000239203"/>
    </source>
</evidence>
<reference evidence="1 2" key="1">
    <citation type="submission" date="2018-02" db="EMBL/GenBank/DDBJ databases">
        <title>Genomic Encyclopedia of Archaeal and Bacterial Type Strains, Phase II (KMG-II): from individual species to whole genera.</title>
        <authorList>
            <person name="Goeker M."/>
        </authorList>
    </citation>
    <scope>NUCLEOTIDE SEQUENCE [LARGE SCALE GENOMIC DNA]</scope>
    <source>
        <strain evidence="1 2">YU 961-1</strain>
    </source>
</reference>
<comment type="caution">
    <text evidence="1">The sequence shown here is derived from an EMBL/GenBank/DDBJ whole genome shotgun (WGS) entry which is preliminary data.</text>
</comment>
<evidence type="ECO:0000313" key="1">
    <source>
        <dbReference type="EMBL" id="PPK65687.1"/>
    </source>
</evidence>